<dbReference type="Proteomes" id="UP001148018">
    <property type="component" value="Unassembled WGS sequence"/>
</dbReference>
<feature type="transmembrane region" description="Helical" evidence="1">
    <location>
        <begin position="107"/>
        <end position="126"/>
    </location>
</feature>
<proteinExistence type="predicted"/>
<gene>
    <name evidence="2" type="ORF">NHX12_020736</name>
</gene>
<dbReference type="OrthoDB" id="8418477at2759"/>
<keyword evidence="1" id="KW-1133">Transmembrane helix</keyword>
<accession>A0A9Q0IWX1</accession>
<dbReference type="AlphaFoldDB" id="A0A9Q0IWX1"/>
<reference evidence="2" key="1">
    <citation type="submission" date="2022-07" db="EMBL/GenBank/DDBJ databases">
        <title>Chromosome-level genome of Muraenolepis orangiensis.</title>
        <authorList>
            <person name="Kim J."/>
        </authorList>
    </citation>
    <scope>NUCLEOTIDE SEQUENCE</scope>
    <source>
        <strain evidence="2">KU_S4_2022</strain>
        <tissue evidence="2">Muscle</tissue>
    </source>
</reference>
<evidence type="ECO:0000256" key="1">
    <source>
        <dbReference type="SAM" id="Phobius"/>
    </source>
</evidence>
<evidence type="ECO:0000313" key="2">
    <source>
        <dbReference type="EMBL" id="KAJ3612461.1"/>
    </source>
</evidence>
<keyword evidence="3" id="KW-1185">Reference proteome</keyword>
<comment type="caution">
    <text evidence="2">The sequence shown here is derived from an EMBL/GenBank/DDBJ whole genome shotgun (WGS) entry which is preliminary data.</text>
</comment>
<keyword evidence="1" id="KW-0812">Transmembrane</keyword>
<organism evidence="2 3">
    <name type="scientific">Muraenolepis orangiensis</name>
    <name type="common">Patagonian moray cod</name>
    <dbReference type="NCBI Taxonomy" id="630683"/>
    <lineage>
        <taxon>Eukaryota</taxon>
        <taxon>Metazoa</taxon>
        <taxon>Chordata</taxon>
        <taxon>Craniata</taxon>
        <taxon>Vertebrata</taxon>
        <taxon>Euteleostomi</taxon>
        <taxon>Actinopterygii</taxon>
        <taxon>Neopterygii</taxon>
        <taxon>Teleostei</taxon>
        <taxon>Neoteleostei</taxon>
        <taxon>Acanthomorphata</taxon>
        <taxon>Zeiogadaria</taxon>
        <taxon>Gadariae</taxon>
        <taxon>Gadiformes</taxon>
        <taxon>Muraenolepidoidei</taxon>
        <taxon>Muraenolepididae</taxon>
        <taxon>Muraenolepis</taxon>
    </lineage>
</organism>
<evidence type="ECO:0000313" key="3">
    <source>
        <dbReference type="Proteomes" id="UP001148018"/>
    </source>
</evidence>
<name>A0A9Q0IWX1_9TELE</name>
<sequence length="130" mass="14342">MNASTAMVQVKFRSNDRAAQVIGRQLAQIGDQLHRNRSVGPPYRWPSPLRMLRPALTSAIYRDIQKQLWGMQGGLYGAMKAWIATNQGVFRVEALATWGTGVGWTNGILLTVALVATASLCTALWVEWKG</sequence>
<dbReference type="EMBL" id="JANIIK010000036">
    <property type="protein sequence ID" value="KAJ3612461.1"/>
    <property type="molecule type" value="Genomic_DNA"/>
</dbReference>
<protein>
    <submittedName>
        <fullName evidence="2">Uncharacterized protein</fullName>
    </submittedName>
</protein>
<keyword evidence="1" id="KW-0472">Membrane</keyword>